<sequence length="434" mass="49488">MGFRNGKPSKQFTAIPNSLIRDHNVTDSTFRLISWVASHDENFDINFTVIEKHLGYKRDKIRNAIKNAEQNDYLVRVQENNPNNGKFDWQYYIFTSKEDTKLFRENHSSIGGSSVSGSSIGGSSIDGSSIGGSSTPHIKKQLEENKLEEKHIQEAPPTQNALPAQESCVCETEQLNLEKPTPEKPSLEEPTPEEPTPKQLTSLSKNSESSQQTDNPSCRPTIAVGSFDKNEQSNNPKQPKFQSIEDLIDMVLVDPSIMATDSLPTVYRTEIKMRNWRFPWRTATRDKIYQTCDRRLVELIAKHRAKWSESESWQEKIPTVLKSIGNLEGSKAGLEELLGYWSQISEPEATSSLTKQQKPDEKRPIGYFANRSLDWHKSTFSEFLDRVDEVGKDKACASFSTRYDQQFPGATDKWLEWIKFTHPSMYLYLHQNAA</sequence>
<protein>
    <recommendedName>
        <fullName evidence="4">Helix-turn-helix domain-containing protein</fullName>
    </recommendedName>
</protein>
<feature type="region of interest" description="Disordered" evidence="1">
    <location>
        <begin position="176"/>
        <end position="241"/>
    </location>
</feature>
<feature type="compositionally biased region" description="Polar residues" evidence="1">
    <location>
        <begin position="199"/>
        <end position="218"/>
    </location>
</feature>
<dbReference type="Proteomes" id="UP001055453">
    <property type="component" value="Plasmid pANSO36A"/>
</dbReference>
<feature type="compositionally biased region" description="Polar residues" evidence="1">
    <location>
        <begin position="232"/>
        <end position="241"/>
    </location>
</feature>
<geneLocation type="plasmid" evidence="2 3">
    <name>pANSO36A</name>
</geneLocation>
<name>A0ABN6QES7_NOSCO</name>
<organism evidence="2 3">
    <name type="scientific">Nostoc cf. commune SO-36</name>
    <dbReference type="NCBI Taxonomy" id="449208"/>
    <lineage>
        <taxon>Bacteria</taxon>
        <taxon>Bacillati</taxon>
        <taxon>Cyanobacteriota</taxon>
        <taxon>Cyanophyceae</taxon>
        <taxon>Nostocales</taxon>
        <taxon>Nostocaceae</taxon>
        <taxon>Nostoc</taxon>
    </lineage>
</organism>
<accession>A0ABN6QES7</accession>
<reference evidence="2" key="1">
    <citation type="submission" date="2022-04" db="EMBL/GenBank/DDBJ databases">
        <title>Complete genome sequence of a cyanobacterium, Nostoc sp. SO-36, isolated in Antarctica.</title>
        <authorList>
            <person name="Kanesaki Y."/>
            <person name="Effendi D."/>
            <person name="Sakamoto T."/>
            <person name="Ohtani S."/>
            <person name="Awai K."/>
        </authorList>
    </citation>
    <scope>NUCLEOTIDE SEQUENCE</scope>
    <source>
        <strain evidence="2">SO-36</strain>
        <plasmid evidence="2">pANSO36A</plasmid>
    </source>
</reference>
<feature type="region of interest" description="Disordered" evidence="1">
    <location>
        <begin position="109"/>
        <end position="136"/>
    </location>
</feature>
<proteinExistence type="predicted"/>
<evidence type="ECO:0008006" key="4">
    <source>
        <dbReference type="Google" id="ProtNLM"/>
    </source>
</evidence>
<keyword evidence="3" id="KW-1185">Reference proteome</keyword>
<feature type="compositionally biased region" description="Low complexity" evidence="1">
    <location>
        <begin position="109"/>
        <end position="134"/>
    </location>
</feature>
<keyword evidence="2" id="KW-0614">Plasmid</keyword>
<evidence type="ECO:0000313" key="2">
    <source>
        <dbReference type="EMBL" id="BDI20477.1"/>
    </source>
</evidence>
<dbReference type="RefSeq" id="WP_251960652.1">
    <property type="nucleotide sequence ID" value="NZ_AP025733.1"/>
</dbReference>
<evidence type="ECO:0000313" key="3">
    <source>
        <dbReference type="Proteomes" id="UP001055453"/>
    </source>
</evidence>
<dbReference type="EMBL" id="AP025733">
    <property type="protein sequence ID" value="BDI20477.1"/>
    <property type="molecule type" value="Genomic_DNA"/>
</dbReference>
<dbReference type="Pfam" id="PF13730">
    <property type="entry name" value="HTH_36"/>
    <property type="match status" value="1"/>
</dbReference>
<evidence type="ECO:0000256" key="1">
    <source>
        <dbReference type="SAM" id="MobiDB-lite"/>
    </source>
</evidence>
<gene>
    <name evidence="2" type="ORF">ANSO36C_62790</name>
</gene>